<dbReference type="EMBL" id="VXKE01000004">
    <property type="protein sequence ID" value="KAA8711127.1"/>
    <property type="molecule type" value="Genomic_DNA"/>
</dbReference>
<name>A0A5M9QSU2_9HELI</name>
<sequence length="121" mass="12968">MASQQVHFIHHLATAKVDLSLDQSPKEVAIIPKDSEVTYLSVEVITPANGTAKLDLGYGGDKENLANDIDITTAGVKTANIALTPNKNEIITASIASGKPTQGVYKVRVGYYLASQRPFEI</sequence>
<accession>A0A5M9QSU2</accession>
<comment type="caution">
    <text evidence="1">The sequence shown here is derived from an EMBL/GenBank/DDBJ whole genome shotgun (WGS) entry which is preliminary data.</text>
</comment>
<protein>
    <submittedName>
        <fullName evidence="1">Uncharacterized protein</fullName>
    </submittedName>
</protein>
<dbReference type="AlphaFoldDB" id="A0A5M9QSU2"/>
<evidence type="ECO:0000313" key="2">
    <source>
        <dbReference type="Proteomes" id="UP000323707"/>
    </source>
</evidence>
<organism evidence="1 2">
    <name type="scientific">Helicobacter canis</name>
    <dbReference type="NCBI Taxonomy" id="29419"/>
    <lineage>
        <taxon>Bacteria</taxon>
        <taxon>Pseudomonadati</taxon>
        <taxon>Campylobacterota</taxon>
        <taxon>Epsilonproteobacteria</taxon>
        <taxon>Campylobacterales</taxon>
        <taxon>Helicobacteraceae</taxon>
        <taxon>Helicobacter</taxon>
    </lineage>
</organism>
<reference evidence="1 2" key="1">
    <citation type="submission" date="2019-09" db="EMBL/GenBank/DDBJ databases">
        <title>Draft genome sequence of various Type strains from the CCUG.</title>
        <authorList>
            <person name="Pineiro-Iglesias B."/>
            <person name="Tunovic T."/>
            <person name="Unosson C."/>
            <person name="Inganas E."/>
            <person name="Ohlen M."/>
            <person name="Cardew S."/>
            <person name="Jensie-Markopoulos S."/>
            <person name="Salva-Serra F."/>
            <person name="Jaen-Luchoro D."/>
            <person name="Karlsson R."/>
            <person name="Svensson-Stadler L."/>
            <person name="Chun J."/>
            <person name="Moore E."/>
        </authorList>
    </citation>
    <scope>NUCLEOTIDE SEQUENCE [LARGE SCALE GENOMIC DNA]</scope>
    <source>
        <strain evidence="1 2">CCUG 32756T</strain>
    </source>
</reference>
<dbReference type="RefSeq" id="WP_150336699.1">
    <property type="nucleotide sequence ID" value="NZ_JAERIX010000025.1"/>
</dbReference>
<gene>
    <name evidence="1" type="ORF">F4V45_01210</name>
</gene>
<proteinExistence type="predicted"/>
<evidence type="ECO:0000313" key="1">
    <source>
        <dbReference type="EMBL" id="KAA8711127.1"/>
    </source>
</evidence>
<dbReference type="Proteomes" id="UP000323707">
    <property type="component" value="Unassembled WGS sequence"/>
</dbReference>